<keyword evidence="4 5" id="KW-0173">Coenzyme A biosynthesis</keyword>
<name>A0ABP9EU10_9FLAO</name>
<comment type="catalytic activity">
    <reaction evidence="5">
        <text>3'-dephospho-CoA + ATP = ADP + CoA + H(+)</text>
        <dbReference type="Rhea" id="RHEA:18245"/>
        <dbReference type="ChEBI" id="CHEBI:15378"/>
        <dbReference type="ChEBI" id="CHEBI:30616"/>
        <dbReference type="ChEBI" id="CHEBI:57287"/>
        <dbReference type="ChEBI" id="CHEBI:57328"/>
        <dbReference type="ChEBI" id="CHEBI:456216"/>
        <dbReference type="EC" id="2.7.1.24"/>
    </reaction>
</comment>
<dbReference type="EC" id="2.7.1.24" evidence="5 6"/>
<keyword evidence="2 5" id="KW-0547">Nucleotide-binding</keyword>
<dbReference type="EMBL" id="BAABJH010000001">
    <property type="protein sequence ID" value="GAA4885541.1"/>
    <property type="molecule type" value="Genomic_DNA"/>
</dbReference>
<dbReference type="RefSeq" id="WP_345272475.1">
    <property type="nucleotide sequence ID" value="NZ_BAABJH010000001.1"/>
</dbReference>
<dbReference type="SUPFAM" id="SSF52540">
    <property type="entry name" value="P-loop containing nucleoside triphosphate hydrolases"/>
    <property type="match status" value="1"/>
</dbReference>
<evidence type="ECO:0000256" key="3">
    <source>
        <dbReference type="ARBA" id="ARBA00022840"/>
    </source>
</evidence>
<accession>A0ABP9EU10</accession>
<evidence type="ECO:0000313" key="7">
    <source>
        <dbReference type="EMBL" id="GAA4885541.1"/>
    </source>
</evidence>
<dbReference type="PROSITE" id="PS51219">
    <property type="entry name" value="DPCK"/>
    <property type="match status" value="1"/>
</dbReference>
<dbReference type="Gene3D" id="3.40.50.300">
    <property type="entry name" value="P-loop containing nucleotide triphosphate hydrolases"/>
    <property type="match status" value="1"/>
</dbReference>
<evidence type="ECO:0000256" key="6">
    <source>
        <dbReference type="NCBIfam" id="TIGR00152"/>
    </source>
</evidence>
<evidence type="ECO:0000256" key="2">
    <source>
        <dbReference type="ARBA" id="ARBA00022741"/>
    </source>
</evidence>
<reference evidence="8" key="1">
    <citation type="journal article" date="2019" name="Int. J. Syst. Evol. Microbiol.">
        <title>The Global Catalogue of Microorganisms (GCM) 10K type strain sequencing project: providing services to taxonomists for standard genome sequencing and annotation.</title>
        <authorList>
            <consortium name="The Broad Institute Genomics Platform"/>
            <consortium name="The Broad Institute Genome Sequencing Center for Infectious Disease"/>
            <person name="Wu L."/>
            <person name="Ma J."/>
        </authorList>
    </citation>
    <scope>NUCLEOTIDE SEQUENCE [LARGE SCALE GENOMIC DNA]</scope>
    <source>
        <strain evidence="8">JCM 18274</strain>
    </source>
</reference>
<comment type="caution">
    <text evidence="7">The sequence shown here is derived from an EMBL/GenBank/DDBJ whole genome shotgun (WGS) entry which is preliminary data.</text>
</comment>
<dbReference type="PANTHER" id="PTHR10695:SF46">
    <property type="entry name" value="BIFUNCTIONAL COENZYME A SYNTHASE-RELATED"/>
    <property type="match status" value="1"/>
</dbReference>
<keyword evidence="5" id="KW-0963">Cytoplasm</keyword>
<keyword evidence="5" id="KW-0808">Transferase</keyword>
<comment type="function">
    <text evidence="5">Catalyzes the phosphorylation of the 3'-hydroxyl group of dephosphocoenzyme A to form coenzyme A.</text>
</comment>
<dbReference type="InterPro" id="IPR027417">
    <property type="entry name" value="P-loop_NTPase"/>
</dbReference>
<dbReference type="PANTHER" id="PTHR10695">
    <property type="entry name" value="DEPHOSPHO-COA KINASE-RELATED"/>
    <property type="match status" value="1"/>
</dbReference>
<dbReference type="HAMAP" id="MF_00376">
    <property type="entry name" value="Dephospho_CoA_kinase"/>
    <property type="match status" value="1"/>
</dbReference>
<evidence type="ECO:0000256" key="1">
    <source>
        <dbReference type="ARBA" id="ARBA00009018"/>
    </source>
</evidence>
<evidence type="ECO:0000256" key="4">
    <source>
        <dbReference type="ARBA" id="ARBA00022993"/>
    </source>
</evidence>
<dbReference type="Pfam" id="PF01121">
    <property type="entry name" value="CoaE"/>
    <property type="match status" value="1"/>
</dbReference>
<evidence type="ECO:0000313" key="8">
    <source>
        <dbReference type="Proteomes" id="UP001500433"/>
    </source>
</evidence>
<dbReference type="Proteomes" id="UP001500433">
    <property type="component" value="Unassembled WGS sequence"/>
</dbReference>
<proteinExistence type="inferred from homology"/>
<dbReference type="CDD" id="cd02022">
    <property type="entry name" value="DPCK"/>
    <property type="match status" value="1"/>
</dbReference>
<protein>
    <recommendedName>
        <fullName evidence="5 6">Dephospho-CoA kinase</fullName>
        <ecNumber evidence="5 6">2.7.1.24</ecNumber>
    </recommendedName>
    <alternativeName>
        <fullName evidence="5">Dephosphocoenzyme A kinase</fullName>
    </alternativeName>
</protein>
<organism evidence="7 8">
    <name type="scientific">Flaviramulus aquimarinus</name>
    <dbReference type="NCBI Taxonomy" id="1170456"/>
    <lineage>
        <taxon>Bacteria</taxon>
        <taxon>Pseudomonadati</taxon>
        <taxon>Bacteroidota</taxon>
        <taxon>Flavobacteriia</taxon>
        <taxon>Flavobacteriales</taxon>
        <taxon>Flavobacteriaceae</taxon>
        <taxon>Flaviramulus</taxon>
    </lineage>
</organism>
<comment type="similarity">
    <text evidence="1 5">Belongs to the CoaE family.</text>
</comment>
<comment type="pathway">
    <text evidence="5">Cofactor biosynthesis; coenzyme A biosynthesis; CoA from (R)-pantothenate: step 5/5.</text>
</comment>
<dbReference type="InterPro" id="IPR001977">
    <property type="entry name" value="Depp_CoAkinase"/>
</dbReference>
<comment type="subcellular location">
    <subcellularLocation>
        <location evidence="5">Cytoplasm</location>
    </subcellularLocation>
</comment>
<feature type="binding site" evidence="5">
    <location>
        <begin position="11"/>
        <end position="16"/>
    </location>
    <ligand>
        <name>ATP</name>
        <dbReference type="ChEBI" id="CHEBI:30616"/>
    </ligand>
</feature>
<keyword evidence="3 5" id="KW-0067">ATP-binding</keyword>
<evidence type="ECO:0000256" key="5">
    <source>
        <dbReference type="HAMAP-Rule" id="MF_00376"/>
    </source>
</evidence>
<dbReference type="GO" id="GO:0016301">
    <property type="term" value="F:kinase activity"/>
    <property type="evidence" value="ECO:0007669"/>
    <property type="project" value="UniProtKB-KW"/>
</dbReference>
<keyword evidence="5 7" id="KW-0418">Kinase</keyword>
<dbReference type="NCBIfam" id="TIGR00152">
    <property type="entry name" value="dephospho-CoA kinase"/>
    <property type="match status" value="1"/>
</dbReference>
<keyword evidence="8" id="KW-1185">Reference proteome</keyword>
<sequence>MIIVGLTGGIGSGKTTVAKAFKALGVPVYIADEEAKKLMNKSKIIKRKLNQLFGEKAYVDGKLNKPFIANIIFNDKTFLQKMNAIIHPRVAKHFKKWVLKQEAPYVIKEVAILFENNGHHACDYVITVTAPKALKIERLLERDDTSKEKIEAIMKNQWTDAEKVKLSDFVIDNTSLHETKSQVLEIHQEISNRF</sequence>
<gene>
    <name evidence="5 7" type="primary">coaE</name>
    <name evidence="7" type="ORF">GCM10023311_05340</name>
</gene>